<feature type="domain" description="Glycoside hydrolase 35 catalytic" evidence="6">
    <location>
        <begin position="1"/>
        <end position="282"/>
    </location>
</feature>
<sequence length="394" mass="43291">MGLNAITVYVAWNVHEPEAGRFDWDGQADLAAWLTLAAEEGLLAVLRPGPYICAEWDFGGLPWWLASKKISGGRTMRLRSSDPAYLQYVDRFWHELFDRLRPLTYKNGGPIIMAQIENEYGFCGDDKDYIRHLIGRAKEWLGPEVLLFTTDPPSVAARGSIAGDEILTVVDFGPQNYNLDYNFGVAKRLNGADSPLFNSEFYTGWLSHWGERMANTSAAQLTADTANLLAYGGGNTSLSFYMVHGGTNFGFAQGANIDGNSYQPHITSYDYDSPISEAGTTASRASTAPANSRWGWELRATIERHLGVELPQAPAPPPIVGYGKVPMTSSISLFDALGALAPTPVRGSALTMEDYDQRWGLILYRHLLDSNDLRNASTLNLGAAPHDYATVGRR</sequence>
<dbReference type="Gene3D" id="3.20.20.80">
    <property type="entry name" value="Glycosidases"/>
    <property type="match status" value="1"/>
</dbReference>
<dbReference type="Proteomes" id="UP001255856">
    <property type="component" value="Unassembled WGS sequence"/>
</dbReference>
<dbReference type="EMBL" id="JASFZW010000007">
    <property type="protein sequence ID" value="KAK2077073.1"/>
    <property type="molecule type" value="Genomic_DNA"/>
</dbReference>
<organism evidence="7 8">
    <name type="scientific">Prototheca wickerhamii</name>
    <dbReference type="NCBI Taxonomy" id="3111"/>
    <lineage>
        <taxon>Eukaryota</taxon>
        <taxon>Viridiplantae</taxon>
        <taxon>Chlorophyta</taxon>
        <taxon>core chlorophytes</taxon>
        <taxon>Trebouxiophyceae</taxon>
        <taxon>Chlorellales</taxon>
        <taxon>Chlorellaceae</taxon>
        <taxon>Prototheca</taxon>
    </lineage>
</organism>
<dbReference type="EC" id="3.2.1.23" evidence="3"/>
<protein>
    <recommendedName>
        <fullName evidence="3">beta-galactosidase</fullName>
        <ecNumber evidence="3">3.2.1.23</ecNumber>
    </recommendedName>
</protein>
<gene>
    <name evidence="7" type="ORF">QBZ16_004706</name>
</gene>
<evidence type="ECO:0000256" key="1">
    <source>
        <dbReference type="ARBA" id="ARBA00001412"/>
    </source>
</evidence>
<dbReference type="GO" id="GO:0004565">
    <property type="term" value="F:beta-galactosidase activity"/>
    <property type="evidence" value="ECO:0007669"/>
    <property type="project" value="UniProtKB-EC"/>
</dbReference>
<dbReference type="PANTHER" id="PTHR23421">
    <property type="entry name" value="BETA-GALACTOSIDASE RELATED"/>
    <property type="match status" value="1"/>
</dbReference>
<dbReference type="PRINTS" id="PR00742">
    <property type="entry name" value="GLHYDRLASE35"/>
</dbReference>
<dbReference type="Pfam" id="PF01301">
    <property type="entry name" value="Glyco_hydro_35"/>
    <property type="match status" value="1"/>
</dbReference>
<evidence type="ECO:0000256" key="2">
    <source>
        <dbReference type="ARBA" id="ARBA00009809"/>
    </source>
</evidence>
<accession>A0AAD9MKW1</accession>
<comment type="caution">
    <text evidence="7">The sequence shown here is derived from an EMBL/GenBank/DDBJ whole genome shotgun (WGS) entry which is preliminary data.</text>
</comment>
<keyword evidence="8" id="KW-1185">Reference proteome</keyword>
<keyword evidence="4" id="KW-0378">Hydrolase</keyword>
<comment type="catalytic activity">
    <reaction evidence="1">
        <text>Hydrolysis of terminal non-reducing beta-D-galactose residues in beta-D-galactosides.</text>
        <dbReference type="EC" id="3.2.1.23"/>
    </reaction>
</comment>
<reference evidence="7" key="1">
    <citation type="submission" date="2021-01" db="EMBL/GenBank/DDBJ databases">
        <authorList>
            <person name="Eckstrom K.M.E."/>
        </authorList>
    </citation>
    <scope>NUCLEOTIDE SEQUENCE</scope>
    <source>
        <strain evidence="7">UVCC 0001</strain>
    </source>
</reference>
<comment type="similarity">
    <text evidence="2">Belongs to the glycosyl hydrolase 35 family.</text>
</comment>
<evidence type="ECO:0000313" key="8">
    <source>
        <dbReference type="Proteomes" id="UP001255856"/>
    </source>
</evidence>
<dbReference type="PROSITE" id="PS01182">
    <property type="entry name" value="GLYCOSYL_HYDROL_F35"/>
    <property type="match status" value="1"/>
</dbReference>
<evidence type="ECO:0000259" key="6">
    <source>
        <dbReference type="Pfam" id="PF01301"/>
    </source>
</evidence>
<dbReference type="InterPro" id="IPR001944">
    <property type="entry name" value="Glycoside_Hdrlase_35"/>
</dbReference>
<dbReference type="InterPro" id="IPR031330">
    <property type="entry name" value="Gly_Hdrlase_35_cat"/>
</dbReference>
<evidence type="ECO:0000256" key="3">
    <source>
        <dbReference type="ARBA" id="ARBA00012756"/>
    </source>
</evidence>
<evidence type="ECO:0000256" key="4">
    <source>
        <dbReference type="ARBA" id="ARBA00022801"/>
    </source>
</evidence>
<dbReference type="InterPro" id="IPR017853">
    <property type="entry name" value="GH"/>
</dbReference>
<proteinExistence type="inferred from homology"/>
<evidence type="ECO:0000313" key="7">
    <source>
        <dbReference type="EMBL" id="KAK2077073.1"/>
    </source>
</evidence>
<dbReference type="Gene3D" id="2.60.120.260">
    <property type="entry name" value="Galactose-binding domain-like"/>
    <property type="match status" value="2"/>
</dbReference>
<keyword evidence="5" id="KW-0326">Glycosidase</keyword>
<evidence type="ECO:0000256" key="5">
    <source>
        <dbReference type="ARBA" id="ARBA00023295"/>
    </source>
</evidence>
<dbReference type="GO" id="GO:0005975">
    <property type="term" value="P:carbohydrate metabolic process"/>
    <property type="evidence" value="ECO:0007669"/>
    <property type="project" value="InterPro"/>
</dbReference>
<dbReference type="AlphaFoldDB" id="A0AAD9MKW1"/>
<dbReference type="SUPFAM" id="SSF51445">
    <property type="entry name" value="(Trans)glycosidases"/>
    <property type="match status" value="1"/>
</dbReference>
<name>A0AAD9MKW1_PROWI</name>
<dbReference type="InterPro" id="IPR019801">
    <property type="entry name" value="Glyco_hydro_35_CS"/>
</dbReference>